<feature type="domain" description="NAD(P)-binding" evidence="1">
    <location>
        <begin position="24"/>
        <end position="336"/>
    </location>
</feature>
<sequence length="381" mass="40683">MDAWTNPGELSSGFGGIFAGRRVLLTGHTGFKGGWLALWLHALGAELRAVSLPPETSPSLFDLAGVADLCDSRFADINDAAALRAAVAGFAPELIVHMAAQAIVRDSYDTPVETFATNVVGTANVLEIARQSASVRGVVVVTSDKCYENNEWDWGYREVDPLGGSDPYSASKACTELVAQAYRRSYFSAPDAARLASVRAGNVIGGGDWAAHRLIPDIVRATAAGEDVTIRNPASVRPWQHVLEPLSGYLMIAARLLGDDRDAVSGAWNFGPDTESTVPVGEVCALFARLWGEGGPRFVMQSNPDAPHEAGLLRLDSTKARLHLGWRPRLGLADALALTTDWYRAQAGGADMRQITLDQIAAYAGLMQPRAVLPETDMLAG</sequence>
<evidence type="ECO:0000313" key="3">
    <source>
        <dbReference type="Proteomes" id="UP000199344"/>
    </source>
</evidence>
<dbReference type="SUPFAM" id="SSF51735">
    <property type="entry name" value="NAD(P)-binding Rossmann-fold domains"/>
    <property type="match status" value="1"/>
</dbReference>
<dbReference type="Proteomes" id="UP000199344">
    <property type="component" value="Unassembled WGS sequence"/>
</dbReference>
<evidence type="ECO:0000259" key="1">
    <source>
        <dbReference type="Pfam" id="PF16363"/>
    </source>
</evidence>
<dbReference type="NCBIfam" id="TIGR02622">
    <property type="entry name" value="CDP_4_6_dhtase"/>
    <property type="match status" value="1"/>
</dbReference>
<dbReference type="EMBL" id="FNAH01000001">
    <property type="protein sequence ID" value="SDD41347.1"/>
    <property type="molecule type" value="Genomic_DNA"/>
</dbReference>
<dbReference type="Pfam" id="PF16363">
    <property type="entry name" value="GDP_Man_Dehyd"/>
    <property type="match status" value="1"/>
</dbReference>
<name>A0A1G6UL90_9RHOB</name>
<dbReference type="PANTHER" id="PTHR43000">
    <property type="entry name" value="DTDP-D-GLUCOSE 4,6-DEHYDRATASE-RELATED"/>
    <property type="match status" value="1"/>
</dbReference>
<evidence type="ECO:0000313" key="2">
    <source>
        <dbReference type="EMBL" id="SDD41347.1"/>
    </source>
</evidence>
<protein>
    <submittedName>
        <fullName evidence="2">CDP-glucose 4,6-dehydratase</fullName>
    </submittedName>
</protein>
<dbReference type="OrthoDB" id="9801785at2"/>
<dbReference type="STRING" id="591205.SAMN05421538_101562"/>
<dbReference type="InterPro" id="IPR036291">
    <property type="entry name" value="NAD(P)-bd_dom_sf"/>
</dbReference>
<gene>
    <name evidence="2" type="ORF">SAMN05421538_101562</name>
</gene>
<accession>A0A1G6UL90</accession>
<organism evidence="2 3">
    <name type="scientific">Paracoccus isoporae</name>
    <dbReference type="NCBI Taxonomy" id="591205"/>
    <lineage>
        <taxon>Bacteria</taxon>
        <taxon>Pseudomonadati</taxon>
        <taxon>Pseudomonadota</taxon>
        <taxon>Alphaproteobacteria</taxon>
        <taxon>Rhodobacterales</taxon>
        <taxon>Paracoccaceae</taxon>
        <taxon>Paracoccus</taxon>
    </lineage>
</organism>
<dbReference type="RefSeq" id="WP_090520612.1">
    <property type="nucleotide sequence ID" value="NZ_FNAH01000001.1"/>
</dbReference>
<dbReference type="Gene3D" id="3.90.25.10">
    <property type="entry name" value="UDP-galactose 4-epimerase, domain 1"/>
    <property type="match status" value="1"/>
</dbReference>
<keyword evidence="3" id="KW-1185">Reference proteome</keyword>
<dbReference type="Gene3D" id="3.40.50.720">
    <property type="entry name" value="NAD(P)-binding Rossmann-like Domain"/>
    <property type="match status" value="1"/>
</dbReference>
<dbReference type="AlphaFoldDB" id="A0A1G6UL90"/>
<proteinExistence type="predicted"/>
<dbReference type="InterPro" id="IPR013445">
    <property type="entry name" value="CDP_4_6_deHydtase"/>
</dbReference>
<dbReference type="InterPro" id="IPR016040">
    <property type="entry name" value="NAD(P)-bd_dom"/>
</dbReference>
<reference evidence="2 3" key="1">
    <citation type="submission" date="2016-10" db="EMBL/GenBank/DDBJ databases">
        <authorList>
            <person name="de Groot N.N."/>
        </authorList>
    </citation>
    <scope>NUCLEOTIDE SEQUENCE [LARGE SCALE GENOMIC DNA]</scope>
    <source>
        <strain evidence="2 3">DSM 22220</strain>
    </source>
</reference>